<comment type="cofactor">
    <cofactor evidence="9">
        <name>Fe-coproporphyrin III</name>
        <dbReference type="ChEBI" id="CHEBI:68438"/>
    </cofactor>
</comment>
<dbReference type="GO" id="GO:0020037">
    <property type="term" value="F:heme binding"/>
    <property type="evidence" value="ECO:0007669"/>
    <property type="project" value="InterPro"/>
</dbReference>
<dbReference type="Pfam" id="PF06778">
    <property type="entry name" value="Chlor_dismutase"/>
    <property type="match status" value="1"/>
</dbReference>
<keyword evidence="3" id="KW-0479">Metal-binding</keyword>
<comment type="pathway">
    <text evidence="5">Porphyrin-containing compound metabolism.</text>
</comment>
<name>A0A939IX68_9CORY</name>
<evidence type="ECO:0000256" key="4">
    <source>
        <dbReference type="ARBA" id="ARBA00023004"/>
    </source>
</evidence>
<evidence type="ECO:0000256" key="5">
    <source>
        <dbReference type="ARBA" id="ARBA00023444"/>
    </source>
</evidence>
<dbReference type="EC" id="1.3.98.5" evidence="10"/>
<evidence type="ECO:0000256" key="7">
    <source>
        <dbReference type="ARBA" id="ARBA00030236"/>
    </source>
</evidence>
<evidence type="ECO:0000256" key="9">
    <source>
        <dbReference type="ARBA" id="ARBA00049935"/>
    </source>
</evidence>
<keyword evidence="12" id="KW-1185">Reference proteome</keyword>
<evidence type="ECO:0000256" key="6">
    <source>
        <dbReference type="ARBA" id="ARBA00029882"/>
    </source>
</evidence>
<evidence type="ECO:0000256" key="1">
    <source>
        <dbReference type="ARBA" id="ARBA00014413"/>
    </source>
</evidence>
<evidence type="ECO:0000256" key="3">
    <source>
        <dbReference type="ARBA" id="ARBA00022723"/>
    </source>
</evidence>
<dbReference type="NCBIfam" id="NF042928">
    <property type="entry name" value="HemQ_actino"/>
    <property type="match status" value="1"/>
</dbReference>
<comment type="caution">
    <text evidence="11">The sequence shown here is derived from an EMBL/GenBank/DDBJ whole genome shotgun (WGS) entry which is preliminary data.</text>
</comment>
<reference evidence="11" key="1">
    <citation type="submission" date="2021-03" db="EMBL/GenBank/DDBJ databases">
        <authorList>
            <person name="Sun Q."/>
        </authorList>
    </citation>
    <scope>NUCLEOTIDE SEQUENCE</scope>
    <source>
        <strain evidence="11">CCM 8862</strain>
    </source>
</reference>
<organism evidence="11 12">
    <name type="scientific">Corynebacterium mendelii</name>
    <dbReference type="NCBI Taxonomy" id="2765362"/>
    <lineage>
        <taxon>Bacteria</taxon>
        <taxon>Bacillati</taxon>
        <taxon>Actinomycetota</taxon>
        <taxon>Actinomycetes</taxon>
        <taxon>Mycobacteriales</taxon>
        <taxon>Corynebacteriaceae</taxon>
        <taxon>Corynebacterium</taxon>
    </lineage>
</organism>
<evidence type="ECO:0000313" key="11">
    <source>
        <dbReference type="EMBL" id="MBN9643357.1"/>
    </source>
</evidence>
<dbReference type="GO" id="GO:0016491">
    <property type="term" value="F:oxidoreductase activity"/>
    <property type="evidence" value="ECO:0007669"/>
    <property type="project" value="InterPro"/>
</dbReference>
<dbReference type="InterPro" id="IPR011008">
    <property type="entry name" value="Dimeric_a/b-barrel"/>
</dbReference>
<evidence type="ECO:0000256" key="10">
    <source>
        <dbReference type="ARBA" id="ARBA00050019"/>
    </source>
</evidence>
<keyword evidence="2" id="KW-0349">Heme</keyword>
<dbReference type="GO" id="GO:0046872">
    <property type="term" value="F:metal ion binding"/>
    <property type="evidence" value="ECO:0007669"/>
    <property type="project" value="UniProtKB-KW"/>
</dbReference>
<keyword evidence="4" id="KW-0408">Iron</keyword>
<comment type="catalytic activity">
    <reaction evidence="8">
        <text>Fe-coproporphyrin III + 2 H2O2 + 2 H(+) = heme b + 2 CO2 + 4 H2O</text>
        <dbReference type="Rhea" id="RHEA:56516"/>
        <dbReference type="ChEBI" id="CHEBI:15377"/>
        <dbReference type="ChEBI" id="CHEBI:15378"/>
        <dbReference type="ChEBI" id="CHEBI:16240"/>
        <dbReference type="ChEBI" id="CHEBI:16526"/>
        <dbReference type="ChEBI" id="CHEBI:60344"/>
        <dbReference type="ChEBI" id="CHEBI:68438"/>
        <dbReference type="EC" id="1.3.98.5"/>
    </reaction>
    <physiologicalReaction direction="left-to-right" evidence="8">
        <dbReference type="Rhea" id="RHEA:56517"/>
    </physiologicalReaction>
</comment>
<dbReference type="AlphaFoldDB" id="A0A939IX68"/>
<sequence>MADQKNIEALNQVQRYTQWISFTVDDKALRDGDVDAAMAEAKEFFSSFATIDPEVIDDSTGTPHLPPETVVRGVYDTSSIREGSDFLIWWHAKELESIQESFHAFKRTALGRASTVAWSGTGVHHPSEFNKEHLPTFIRGEEGGDWMTVYPFVRSYDWYLLDTNDRRRILLEHGQMGRKYPDVKANTVYAFALGDYEWMLAFECDDMSRIMELMHSMRYTEARLHVRNELPFHSGKRICPAELVDKLSCRGK</sequence>
<dbReference type="PANTHER" id="PTHR36843">
    <property type="entry name" value="HEME-DEPENDENT PEROXIDASE YWFI-RELATED"/>
    <property type="match status" value="1"/>
</dbReference>
<dbReference type="SUPFAM" id="SSF54909">
    <property type="entry name" value="Dimeric alpha+beta barrel"/>
    <property type="match status" value="1"/>
</dbReference>
<evidence type="ECO:0000256" key="2">
    <source>
        <dbReference type="ARBA" id="ARBA00022617"/>
    </source>
</evidence>
<dbReference type="RefSeq" id="WP_207117987.1">
    <property type="nucleotide sequence ID" value="NZ_JAFLEQ010000003.1"/>
</dbReference>
<evidence type="ECO:0000313" key="12">
    <source>
        <dbReference type="Proteomes" id="UP000664332"/>
    </source>
</evidence>
<dbReference type="Gene3D" id="3.30.70.1030">
    <property type="entry name" value="Apc35880, domain 1"/>
    <property type="match status" value="1"/>
</dbReference>
<protein>
    <recommendedName>
        <fullName evidence="1">Coproheme decarboxylase</fullName>
        <ecNumber evidence="10">1.3.98.5</ecNumber>
    </recommendedName>
    <alternativeName>
        <fullName evidence="6">Coproheme III oxidative decarboxylase</fullName>
    </alternativeName>
    <alternativeName>
        <fullName evidence="7">Hydrogen peroxide-dependent heme synthase</fullName>
    </alternativeName>
</protein>
<evidence type="ECO:0000256" key="8">
    <source>
        <dbReference type="ARBA" id="ARBA00049896"/>
    </source>
</evidence>
<dbReference type="PANTHER" id="PTHR36843:SF1">
    <property type="entry name" value="COPROHEME DECARBOXYLASE"/>
    <property type="match status" value="1"/>
</dbReference>
<proteinExistence type="predicted"/>
<dbReference type="InterPro" id="IPR010644">
    <property type="entry name" value="ChdC/CLD"/>
</dbReference>
<dbReference type="EMBL" id="JAFLEQ010000003">
    <property type="protein sequence ID" value="MBN9643357.1"/>
    <property type="molecule type" value="Genomic_DNA"/>
</dbReference>
<gene>
    <name evidence="11" type="ORF">JZY06_01730</name>
</gene>
<accession>A0A939IX68</accession>
<dbReference type="Proteomes" id="UP000664332">
    <property type="component" value="Unassembled WGS sequence"/>
</dbReference>